<dbReference type="EMBL" id="VSSQ01099018">
    <property type="protein sequence ID" value="MPN41758.1"/>
    <property type="molecule type" value="Genomic_DNA"/>
</dbReference>
<comment type="caution">
    <text evidence="1">The sequence shown here is derived from an EMBL/GenBank/DDBJ whole genome shotgun (WGS) entry which is preliminary data.</text>
</comment>
<dbReference type="InterPro" id="IPR017439">
    <property type="entry name" value="Amidohydrolase"/>
</dbReference>
<dbReference type="AlphaFoldDB" id="A0A645HRS1"/>
<dbReference type="Gene3D" id="3.30.70.360">
    <property type="match status" value="1"/>
</dbReference>
<dbReference type="GO" id="GO:0016787">
    <property type="term" value="F:hydrolase activity"/>
    <property type="evidence" value="ECO:0007669"/>
    <property type="project" value="InterPro"/>
</dbReference>
<accession>A0A645HRS1</accession>
<dbReference type="PANTHER" id="PTHR11014">
    <property type="entry name" value="PEPTIDASE M20 FAMILY MEMBER"/>
    <property type="match status" value="1"/>
</dbReference>
<gene>
    <name evidence="1" type="ORF">SDC9_189313</name>
</gene>
<name>A0A645HRS1_9ZZZZ</name>
<dbReference type="PANTHER" id="PTHR11014:SF63">
    <property type="entry name" value="METALLOPEPTIDASE, PUTATIVE (AFU_ORTHOLOGUE AFUA_6G09600)-RELATED"/>
    <property type="match status" value="1"/>
</dbReference>
<reference evidence="1" key="1">
    <citation type="submission" date="2019-08" db="EMBL/GenBank/DDBJ databases">
        <authorList>
            <person name="Kucharzyk K."/>
            <person name="Murdoch R.W."/>
            <person name="Higgins S."/>
            <person name="Loffler F."/>
        </authorList>
    </citation>
    <scope>NUCLEOTIDE SEQUENCE</scope>
</reference>
<evidence type="ECO:0008006" key="2">
    <source>
        <dbReference type="Google" id="ProtNLM"/>
    </source>
</evidence>
<organism evidence="1">
    <name type="scientific">bioreactor metagenome</name>
    <dbReference type="NCBI Taxonomy" id="1076179"/>
    <lineage>
        <taxon>unclassified sequences</taxon>
        <taxon>metagenomes</taxon>
        <taxon>ecological metagenomes</taxon>
    </lineage>
</organism>
<proteinExistence type="predicted"/>
<evidence type="ECO:0000313" key="1">
    <source>
        <dbReference type="EMBL" id="MPN41758.1"/>
    </source>
</evidence>
<sequence length="120" mass="12968">MNRHISDLAAAIAAQYGAEAQTVFADYSPALVNNAEVCAELRDLYSDMGLELLADRPVRLGADDFAEYLNLVPGAYIYVGTQGGESTSAPHHNGLFDIDEDSMILGSKLLCKYALSKHMV</sequence>
<protein>
    <recommendedName>
        <fullName evidence="2">Hydrolase YxeP</fullName>
    </recommendedName>
</protein>
<dbReference type="SUPFAM" id="SSF53187">
    <property type="entry name" value="Zn-dependent exopeptidases"/>
    <property type="match status" value="1"/>
</dbReference>
<dbReference type="Gene3D" id="3.40.630.10">
    <property type="entry name" value="Zn peptidases"/>
    <property type="match status" value="1"/>
</dbReference>